<comment type="function">
    <text evidence="1">Thiol-specific peroxidase that catalyzes the reduction of hydrogen peroxide and organic hydroperoxides to water and alcohols, respectively. Plays a role in cell protection against oxidative stress by detoxifying peroxides and as sensor of hydrogen peroxide-mediated signaling events.</text>
</comment>
<comment type="similarity">
    <text evidence="9">Belongs to the peroxiredoxin family. BCP/PrxQ subfamily.</text>
</comment>
<evidence type="ECO:0000256" key="8">
    <source>
        <dbReference type="ARBA" id="ARBA00032824"/>
    </source>
</evidence>
<evidence type="ECO:0000256" key="3">
    <source>
        <dbReference type="ARBA" id="ARBA00022559"/>
    </source>
</evidence>
<dbReference type="InterPro" id="IPR000866">
    <property type="entry name" value="AhpC/TSA"/>
</dbReference>
<dbReference type="PROSITE" id="PS51352">
    <property type="entry name" value="THIOREDOXIN_2"/>
    <property type="match status" value="1"/>
</dbReference>
<keyword evidence="4" id="KW-0049">Antioxidant</keyword>
<accession>A0ABW5FP54</accession>
<keyword evidence="5" id="KW-0560">Oxidoreductase</keyword>
<dbReference type="CDD" id="cd02970">
    <property type="entry name" value="PRX_like2"/>
    <property type="match status" value="1"/>
</dbReference>
<keyword evidence="6" id="KW-1015">Disulfide bond</keyword>
<evidence type="ECO:0000256" key="1">
    <source>
        <dbReference type="ARBA" id="ARBA00003330"/>
    </source>
</evidence>
<dbReference type="EMBL" id="JBHUKR010000006">
    <property type="protein sequence ID" value="MFD2416656.1"/>
    <property type="molecule type" value="Genomic_DNA"/>
</dbReference>
<dbReference type="SUPFAM" id="SSF52833">
    <property type="entry name" value="Thioredoxin-like"/>
    <property type="match status" value="1"/>
</dbReference>
<dbReference type="PANTHER" id="PTHR42801:SF7">
    <property type="entry name" value="SLL1159 PROTEIN"/>
    <property type="match status" value="1"/>
</dbReference>
<keyword evidence="7" id="KW-0676">Redox-active center</keyword>
<dbReference type="Proteomes" id="UP001597417">
    <property type="component" value="Unassembled WGS sequence"/>
</dbReference>
<evidence type="ECO:0000256" key="7">
    <source>
        <dbReference type="ARBA" id="ARBA00023284"/>
    </source>
</evidence>
<feature type="domain" description="Thioredoxin" evidence="12">
    <location>
        <begin position="47"/>
        <end position="219"/>
    </location>
</feature>
<evidence type="ECO:0000256" key="2">
    <source>
        <dbReference type="ARBA" id="ARBA00013017"/>
    </source>
</evidence>
<evidence type="ECO:0000256" key="9">
    <source>
        <dbReference type="ARBA" id="ARBA00038489"/>
    </source>
</evidence>
<keyword evidence="3" id="KW-0575">Peroxidase</keyword>
<evidence type="ECO:0000313" key="14">
    <source>
        <dbReference type="Proteomes" id="UP001597417"/>
    </source>
</evidence>
<name>A0ABW5FP54_9PSEU</name>
<evidence type="ECO:0000256" key="10">
    <source>
        <dbReference type="ARBA" id="ARBA00041373"/>
    </source>
</evidence>
<evidence type="ECO:0000259" key="12">
    <source>
        <dbReference type="PROSITE" id="PS51352"/>
    </source>
</evidence>
<protein>
    <recommendedName>
        <fullName evidence="2">thioredoxin-dependent peroxiredoxin</fullName>
        <ecNumber evidence="2">1.11.1.24</ecNumber>
    </recommendedName>
    <alternativeName>
        <fullName evidence="10">Bacterioferritin comigratory protein</fullName>
    </alternativeName>
    <alternativeName>
        <fullName evidence="8">Thioredoxin peroxidase</fullName>
    </alternativeName>
</protein>
<evidence type="ECO:0000256" key="11">
    <source>
        <dbReference type="ARBA" id="ARBA00049091"/>
    </source>
</evidence>
<evidence type="ECO:0000256" key="5">
    <source>
        <dbReference type="ARBA" id="ARBA00023002"/>
    </source>
</evidence>
<dbReference type="Pfam" id="PF00578">
    <property type="entry name" value="AhpC-TSA"/>
    <property type="match status" value="1"/>
</dbReference>
<comment type="caution">
    <text evidence="13">The sequence shown here is derived from an EMBL/GenBank/DDBJ whole genome shotgun (WGS) entry which is preliminary data.</text>
</comment>
<dbReference type="InterPro" id="IPR050924">
    <property type="entry name" value="Peroxiredoxin_BCP/PrxQ"/>
</dbReference>
<dbReference type="Gene3D" id="3.40.30.10">
    <property type="entry name" value="Glutaredoxin"/>
    <property type="match status" value="1"/>
</dbReference>
<dbReference type="RefSeq" id="WP_378263645.1">
    <property type="nucleotide sequence ID" value="NZ_JBHUKR010000006.1"/>
</dbReference>
<proteinExistence type="inferred from homology"/>
<gene>
    <name evidence="13" type="ORF">ACFSXZ_10000</name>
</gene>
<dbReference type="EC" id="1.11.1.24" evidence="2"/>
<organism evidence="13 14">
    <name type="scientific">Amycolatopsis pigmentata</name>
    <dbReference type="NCBI Taxonomy" id="450801"/>
    <lineage>
        <taxon>Bacteria</taxon>
        <taxon>Bacillati</taxon>
        <taxon>Actinomycetota</taxon>
        <taxon>Actinomycetes</taxon>
        <taxon>Pseudonocardiales</taxon>
        <taxon>Pseudonocardiaceae</taxon>
        <taxon>Amycolatopsis</taxon>
    </lineage>
</organism>
<reference evidence="14" key="1">
    <citation type="journal article" date="2019" name="Int. J. Syst. Evol. Microbiol.">
        <title>The Global Catalogue of Microorganisms (GCM) 10K type strain sequencing project: providing services to taxonomists for standard genome sequencing and annotation.</title>
        <authorList>
            <consortium name="The Broad Institute Genomics Platform"/>
            <consortium name="The Broad Institute Genome Sequencing Center for Infectious Disease"/>
            <person name="Wu L."/>
            <person name="Ma J."/>
        </authorList>
    </citation>
    <scope>NUCLEOTIDE SEQUENCE [LARGE SCALE GENOMIC DNA]</scope>
    <source>
        <strain evidence="14">CGMCC 4.7645</strain>
    </source>
</reference>
<dbReference type="PANTHER" id="PTHR42801">
    <property type="entry name" value="THIOREDOXIN-DEPENDENT PEROXIDE REDUCTASE"/>
    <property type="match status" value="1"/>
</dbReference>
<keyword evidence="14" id="KW-1185">Reference proteome</keyword>
<evidence type="ECO:0000256" key="6">
    <source>
        <dbReference type="ARBA" id="ARBA00023157"/>
    </source>
</evidence>
<dbReference type="InterPro" id="IPR036249">
    <property type="entry name" value="Thioredoxin-like_sf"/>
</dbReference>
<evidence type="ECO:0000313" key="13">
    <source>
        <dbReference type="EMBL" id="MFD2416656.1"/>
    </source>
</evidence>
<evidence type="ECO:0000256" key="4">
    <source>
        <dbReference type="ARBA" id="ARBA00022862"/>
    </source>
</evidence>
<comment type="catalytic activity">
    <reaction evidence="11">
        <text>a hydroperoxide + [thioredoxin]-dithiol = an alcohol + [thioredoxin]-disulfide + H2O</text>
        <dbReference type="Rhea" id="RHEA:62620"/>
        <dbReference type="Rhea" id="RHEA-COMP:10698"/>
        <dbReference type="Rhea" id="RHEA-COMP:10700"/>
        <dbReference type="ChEBI" id="CHEBI:15377"/>
        <dbReference type="ChEBI" id="CHEBI:29950"/>
        <dbReference type="ChEBI" id="CHEBI:30879"/>
        <dbReference type="ChEBI" id="CHEBI:35924"/>
        <dbReference type="ChEBI" id="CHEBI:50058"/>
        <dbReference type="EC" id="1.11.1.24"/>
    </reaction>
</comment>
<dbReference type="InterPro" id="IPR013766">
    <property type="entry name" value="Thioredoxin_domain"/>
</dbReference>
<sequence>MPDKNTTVDDRLAEVRESVGRLPADIKATLQAEVARLAQEGLPAGVATPGTAMPDGDLLDAHGKPTTLTETRAGRPAVVILYRGVWCPYCNVALRFYQETLAGELDSRGVALVAISPQKPDGSLSVAEKHNLEYPVLSDPGNQVARGLGVVFSHSGELHAVQAKMGLDLTTVNADGTHELPLATAVVVDAAGTIRWIDARADYTTRSEPADILAAVDSL</sequence>